<evidence type="ECO:0000313" key="1">
    <source>
        <dbReference type="EMBL" id="KKB61554.1"/>
    </source>
</evidence>
<comment type="caution">
    <text evidence="1">The sequence shown here is derived from an EMBL/GenBank/DDBJ whole genome shotgun (WGS) entry which is preliminary data.</text>
</comment>
<dbReference type="PATRIC" id="fig|28092.6.peg.5344"/>
<organism evidence="1 2">
    <name type="scientific">Robbsia andropogonis</name>
    <dbReference type="NCBI Taxonomy" id="28092"/>
    <lineage>
        <taxon>Bacteria</taxon>
        <taxon>Pseudomonadati</taxon>
        <taxon>Pseudomonadota</taxon>
        <taxon>Betaproteobacteria</taxon>
        <taxon>Burkholderiales</taxon>
        <taxon>Burkholderiaceae</taxon>
        <taxon>Robbsia</taxon>
    </lineage>
</organism>
<dbReference type="EMBL" id="LAQU01000039">
    <property type="protein sequence ID" value="KKB61554.1"/>
    <property type="molecule type" value="Genomic_DNA"/>
</dbReference>
<gene>
    <name evidence="1" type="ORF">WM40_22720</name>
</gene>
<reference evidence="1 2" key="1">
    <citation type="submission" date="2015-03" db="EMBL/GenBank/DDBJ databases">
        <title>Draft Genome Sequence of Burkholderia andropogonis type strain ICMP2807, isolated from Sorghum bicolor.</title>
        <authorList>
            <person name="Lopes-Santos L."/>
            <person name="Castro D.B."/>
            <person name="Ottoboni L.M."/>
            <person name="Park D."/>
            <person name="Weirc B.S."/>
            <person name="Destefano S.A."/>
        </authorList>
    </citation>
    <scope>NUCLEOTIDE SEQUENCE [LARGE SCALE GENOMIC DNA]</scope>
    <source>
        <strain evidence="1 2">ICMP2807</strain>
    </source>
</reference>
<evidence type="ECO:0000313" key="2">
    <source>
        <dbReference type="Proteomes" id="UP000033618"/>
    </source>
</evidence>
<protein>
    <submittedName>
        <fullName evidence="1">Uncharacterized protein</fullName>
    </submittedName>
</protein>
<name>A0A0F5JVA8_9BURK</name>
<accession>A0A0F5JVA8</accession>
<dbReference type="Proteomes" id="UP000033618">
    <property type="component" value="Unassembled WGS sequence"/>
</dbReference>
<proteinExistence type="predicted"/>
<keyword evidence="2" id="KW-1185">Reference proteome</keyword>
<sequence>MNKLADEAKVDVLIERMNAYMDDQKEMKGQILQMMQMQLTLASISEQLSQIKDQNSRLFKKSDLAQDRIIALEQEVAGNKKAWRTIMILAPAIPVLITAIGLKWQPWMDAVNAAKSARDEQLQKYSQDVGAELRRDDNRITVLEFRMNNLDGNKSK</sequence>
<dbReference type="AlphaFoldDB" id="A0A0F5JVA8"/>